<dbReference type="AlphaFoldDB" id="A0A5B9Y2T2"/>
<dbReference type="Gene3D" id="3.40.50.1000">
    <property type="entry name" value="HAD superfamily/HAD-like"/>
    <property type="match status" value="1"/>
</dbReference>
<dbReference type="EMBL" id="CP043026">
    <property type="protein sequence ID" value="QEH61251.1"/>
    <property type="molecule type" value="Genomic_DNA"/>
</dbReference>
<evidence type="ECO:0000313" key="2">
    <source>
        <dbReference type="Proteomes" id="UP000323144"/>
    </source>
</evidence>
<evidence type="ECO:0008006" key="3">
    <source>
        <dbReference type="Google" id="ProtNLM"/>
    </source>
</evidence>
<sequence>MNKIIYLDIDGTILDKNKNLGDLTRDAIINVQKKGVKVAFATGRTFAEVTELAATLEINKNFKESICCNGSYVSNTNYFEPENVRTIETKSVKRIVDYLTLKEIKAYIIDYLEPAIYFSNIKLDRYGVEQGILPNMRVIEIDEYFNWNNVVLIALYCPKDKYDDLESFLKNKDLDIDFICSKSSRKATDLFMISSKNTSKLVGIEYLNKKYNIKDEDVYIFGDGINDVEMIKRFKKNAYVPRSAPSYIKILSENMIESPENDGVGKKINQLFDLK</sequence>
<dbReference type="GO" id="GO:0000287">
    <property type="term" value="F:magnesium ion binding"/>
    <property type="evidence" value="ECO:0007669"/>
    <property type="project" value="TreeGrafter"/>
</dbReference>
<dbReference type="Gene3D" id="3.30.1240.10">
    <property type="match status" value="1"/>
</dbReference>
<accession>A0A5B9Y2T2</accession>
<name>A0A5B9Y2T2_9MOLU</name>
<dbReference type="PANTHER" id="PTHR10000">
    <property type="entry name" value="PHOSPHOSERINE PHOSPHATASE"/>
    <property type="match status" value="1"/>
</dbReference>
<keyword evidence="2" id="KW-1185">Reference proteome</keyword>
<proteinExistence type="predicted"/>
<organism evidence="1 2">
    <name type="scientific">Spiroplasma chinense</name>
    <dbReference type="NCBI Taxonomy" id="216932"/>
    <lineage>
        <taxon>Bacteria</taxon>
        <taxon>Bacillati</taxon>
        <taxon>Mycoplasmatota</taxon>
        <taxon>Mollicutes</taxon>
        <taxon>Entomoplasmatales</taxon>
        <taxon>Spiroplasmataceae</taxon>
        <taxon>Spiroplasma</taxon>
    </lineage>
</organism>
<dbReference type="KEGG" id="schi:SCHIN_v1c00530"/>
<dbReference type="SUPFAM" id="SSF56784">
    <property type="entry name" value="HAD-like"/>
    <property type="match status" value="1"/>
</dbReference>
<evidence type="ECO:0000313" key="1">
    <source>
        <dbReference type="EMBL" id="QEH61251.1"/>
    </source>
</evidence>
<dbReference type="GO" id="GO:0016791">
    <property type="term" value="F:phosphatase activity"/>
    <property type="evidence" value="ECO:0007669"/>
    <property type="project" value="TreeGrafter"/>
</dbReference>
<dbReference type="Proteomes" id="UP000323144">
    <property type="component" value="Chromosome"/>
</dbReference>
<dbReference type="Pfam" id="PF08282">
    <property type="entry name" value="Hydrolase_3"/>
    <property type="match status" value="1"/>
</dbReference>
<protein>
    <recommendedName>
        <fullName evidence="3">HAD superfamily hydrolase</fullName>
    </recommendedName>
</protein>
<dbReference type="InterPro" id="IPR006379">
    <property type="entry name" value="HAD-SF_hydro_IIB"/>
</dbReference>
<dbReference type="RefSeq" id="WP_166507646.1">
    <property type="nucleotide sequence ID" value="NZ_CP043026.1"/>
</dbReference>
<dbReference type="GO" id="GO:0005829">
    <property type="term" value="C:cytosol"/>
    <property type="evidence" value="ECO:0007669"/>
    <property type="project" value="TreeGrafter"/>
</dbReference>
<dbReference type="InterPro" id="IPR036412">
    <property type="entry name" value="HAD-like_sf"/>
</dbReference>
<gene>
    <name evidence="1" type="ORF">SCHIN_v1c00530</name>
</gene>
<dbReference type="NCBIfam" id="TIGR01484">
    <property type="entry name" value="HAD-SF-IIB"/>
    <property type="match status" value="1"/>
</dbReference>
<dbReference type="InterPro" id="IPR023214">
    <property type="entry name" value="HAD_sf"/>
</dbReference>
<dbReference type="PANTHER" id="PTHR10000:SF8">
    <property type="entry name" value="HAD SUPERFAMILY HYDROLASE-LIKE, TYPE 3"/>
    <property type="match status" value="1"/>
</dbReference>
<reference evidence="1 2" key="1">
    <citation type="submission" date="2019-08" db="EMBL/GenBank/DDBJ databases">
        <title>Complete genome sequence of Spiroplasma chinense CCH (DSM 19755).</title>
        <authorList>
            <person name="Shen H.-Y."/>
            <person name="Lin Y.-C."/>
            <person name="Chou L."/>
            <person name="Kuo C.-H."/>
        </authorList>
    </citation>
    <scope>NUCLEOTIDE SEQUENCE [LARGE SCALE GENOMIC DNA]</scope>
    <source>
        <strain evidence="1 2">CCH</strain>
    </source>
</reference>